<evidence type="ECO:0000313" key="9">
    <source>
        <dbReference type="Proteomes" id="UP000190774"/>
    </source>
</evidence>
<dbReference type="OrthoDB" id="6111975at2"/>
<dbReference type="RefSeq" id="WP_078814079.1">
    <property type="nucleotide sequence ID" value="NZ_FUYE01000009.1"/>
</dbReference>
<feature type="region of interest" description="Disordered" evidence="6">
    <location>
        <begin position="380"/>
        <end position="429"/>
    </location>
</feature>
<dbReference type="SMART" id="SM00220">
    <property type="entry name" value="S_TKc"/>
    <property type="match status" value="1"/>
</dbReference>
<keyword evidence="3 8" id="KW-0418">Kinase</keyword>
<dbReference type="Gene3D" id="3.30.200.20">
    <property type="entry name" value="Phosphorylase Kinase, domain 1"/>
    <property type="match status" value="1"/>
</dbReference>
<dbReference type="PROSITE" id="PS50011">
    <property type="entry name" value="PROTEIN_KINASE_DOM"/>
    <property type="match status" value="1"/>
</dbReference>
<dbReference type="InterPro" id="IPR017441">
    <property type="entry name" value="Protein_kinase_ATP_BS"/>
</dbReference>
<proteinExistence type="predicted"/>
<dbReference type="GO" id="GO:0005524">
    <property type="term" value="F:ATP binding"/>
    <property type="evidence" value="ECO:0007669"/>
    <property type="project" value="UniProtKB-UniRule"/>
</dbReference>
<evidence type="ECO:0000313" key="8">
    <source>
        <dbReference type="EMBL" id="SKA99288.1"/>
    </source>
</evidence>
<dbReference type="STRING" id="48467.SAMN02745166_02898"/>
<dbReference type="PROSITE" id="PS00108">
    <property type="entry name" value="PROTEIN_KINASE_ST"/>
    <property type="match status" value="1"/>
</dbReference>
<feature type="compositionally biased region" description="Pro residues" evidence="6">
    <location>
        <begin position="320"/>
        <end position="333"/>
    </location>
</feature>
<dbReference type="Gene3D" id="1.10.510.10">
    <property type="entry name" value="Transferase(Phosphotransferase) domain 1"/>
    <property type="match status" value="1"/>
</dbReference>
<evidence type="ECO:0000256" key="5">
    <source>
        <dbReference type="PROSITE-ProRule" id="PRU10141"/>
    </source>
</evidence>
<dbReference type="Gene3D" id="2.60.120.560">
    <property type="entry name" value="Exo-inulinase, domain 1"/>
    <property type="match status" value="1"/>
</dbReference>
<keyword evidence="8" id="KW-0723">Serine/threonine-protein kinase</keyword>
<dbReference type="Pfam" id="PF06439">
    <property type="entry name" value="3keto-disac_hyd"/>
    <property type="match status" value="1"/>
</dbReference>
<feature type="region of interest" description="Disordered" evidence="6">
    <location>
        <begin position="1065"/>
        <end position="1085"/>
    </location>
</feature>
<evidence type="ECO:0000256" key="6">
    <source>
        <dbReference type="SAM" id="MobiDB-lite"/>
    </source>
</evidence>
<dbReference type="InterPro" id="IPR013320">
    <property type="entry name" value="ConA-like_dom_sf"/>
</dbReference>
<feature type="region of interest" description="Disordered" evidence="6">
    <location>
        <begin position="314"/>
        <end position="341"/>
    </location>
</feature>
<dbReference type="EMBL" id="FUYE01000009">
    <property type="protein sequence ID" value="SKA99288.1"/>
    <property type="molecule type" value="Genomic_DNA"/>
</dbReference>
<dbReference type="CDD" id="cd14014">
    <property type="entry name" value="STKc_PknB_like"/>
    <property type="match status" value="1"/>
</dbReference>
<dbReference type="Proteomes" id="UP000190774">
    <property type="component" value="Unassembled WGS sequence"/>
</dbReference>
<protein>
    <submittedName>
        <fullName evidence="8">Serine/threonine protein kinase</fullName>
    </submittedName>
</protein>
<dbReference type="GO" id="GO:0004674">
    <property type="term" value="F:protein serine/threonine kinase activity"/>
    <property type="evidence" value="ECO:0007669"/>
    <property type="project" value="UniProtKB-KW"/>
</dbReference>
<evidence type="ECO:0000256" key="2">
    <source>
        <dbReference type="ARBA" id="ARBA00022741"/>
    </source>
</evidence>
<keyword evidence="4 5" id="KW-0067">ATP-binding</keyword>
<feature type="domain" description="Protein kinase" evidence="7">
    <location>
        <begin position="49"/>
        <end position="300"/>
    </location>
</feature>
<keyword evidence="1" id="KW-0808">Transferase</keyword>
<dbReference type="PANTHER" id="PTHR43289">
    <property type="entry name" value="MITOGEN-ACTIVATED PROTEIN KINASE KINASE KINASE 20-RELATED"/>
    <property type="match status" value="1"/>
</dbReference>
<evidence type="ECO:0000256" key="1">
    <source>
        <dbReference type="ARBA" id="ARBA00022679"/>
    </source>
</evidence>
<dbReference type="SUPFAM" id="SSF49899">
    <property type="entry name" value="Concanavalin A-like lectins/glucanases"/>
    <property type="match status" value="1"/>
</dbReference>
<keyword evidence="2 5" id="KW-0547">Nucleotide-binding</keyword>
<evidence type="ECO:0000259" key="7">
    <source>
        <dbReference type="PROSITE" id="PS50011"/>
    </source>
</evidence>
<dbReference type="GO" id="GO:0016787">
    <property type="term" value="F:hydrolase activity"/>
    <property type="evidence" value="ECO:0007669"/>
    <property type="project" value="InterPro"/>
</dbReference>
<name>A0A1T4YCN6_9BACT</name>
<dbReference type="InterPro" id="IPR000719">
    <property type="entry name" value="Prot_kinase_dom"/>
</dbReference>
<dbReference type="SUPFAM" id="SSF56112">
    <property type="entry name" value="Protein kinase-like (PK-like)"/>
    <property type="match status" value="1"/>
</dbReference>
<dbReference type="AlphaFoldDB" id="A0A1T4YCN6"/>
<dbReference type="InterPro" id="IPR010496">
    <property type="entry name" value="AL/BT2_dom"/>
</dbReference>
<gene>
    <name evidence="8" type="ORF">SAMN02745166_02898</name>
</gene>
<reference evidence="9" key="1">
    <citation type="submission" date="2017-02" db="EMBL/GenBank/DDBJ databases">
        <authorList>
            <person name="Varghese N."/>
            <person name="Submissions S."/>
        </authorList>
    </citation>
    <scope>NUCLEOTIDE SEQUENCE [LARGE SCALE GENOMIC DNA]</scope>
    <source>
        <strain evidence="9">ATCC 700200</strain>
    </source>
</reference>
<dbReference type="Pfam" id="PF00069">
    <property type="entry name" value="Pkinase"/>
    <property type="match status" value="1"/>
</dbReference>
<dbReference type="PROSITE" id="PS00107">
    <property type="entry name" value="PROTEIN_KINASE_ATP"/>
    <property type="match status" value="1"/>
</dbReference>
<keyword evidence="9" id="KW-1185">Reference proteome</keyword>
<feature type="compositionally biased region" description="Polar residues" evidence="6">
    <location>
        <begin position="411"/>
        <end position="421"/>
    </location>
</feature>
<evidence type="ECO:0000256" key="3">
    <source>
        <dbReference type="ARBA" id="ARBA00022777"/>
    </source>
</evidence>
<evidence type="ECO:0000256" key="4">
    <source>
        <dbReference type="ARBA" id="ARBA00022840"/>
    </source>
</evidence>
<dbReference type="InterPro" id="IPR008271">
    <property type="entry name" value="Ser/Thr_kinase_AS"/>
</dbReference>
<dbReference type="PANTHER" id="PTHR43289:SF6">
    <property type="entry name" value="SERINE_THREONINE-PROTEIN KINASE NEKL-3"/>
    <property type="match status" value="1"/>
</dbReference>
<dbReference type="InterPro" id="IPR011009">
    <property type="entry name" value="Kinase-like_dom_sf"/>
</dbReference>
<organism evidence="8 9">
    <name type="scientific">Prosthecobacter debontii</name>
    <dbReference type="NCBI Taxonomy" id="48467"/>
    <lineage>
        <taxon>Bacteria</taxon>
        <taxon>Pseudomonadati</taxon>
        <taxon>Verrucomicrobiota</taxon>
        <taxon>Verrucomicrobiia</taxon>
        <taxon>Verrucomicrobiales</taxon>
        <taxon>Verrucomicrobiaceae</taxon>
        <taxon>Prosthecobacter</taxon>
    </lineage>
</organism>
<accession>A0A1T4YCN6</accession>
<sequence>MSTPEDPLLEGLKPADLLQRGLDSLKPPSGPGSWVPPKPEELAQLLPQYAIECLIGRGGMGAVYRGKQTALDRPIAIKLLPAELANDAEFTGRFKREARTLARLQHPGIVSVYDFGQTAQGHLYFVMEYVDGTDLHRIIHGPGLKPEQVLEIVAQVCEALQYAHSHGVMHRDIKPANLLLTTDGRAKLADFGLARPMNEESGSFTRSNIVMGTPDYIAPEQLYGHADHRADLFSLGVMLYEMLTGQTPRGAWMPPSKRVRVDVRLDRVVVRALQQDVSLRYQQASEMKTDVDQIRFTPLPGTLPAQVTSLPPAAKVPTAAPGPQPKPIKPPAPGNRTPIQRRKKSGMGLFWAVTLPLMLLAGAYGWLSRRYEVSRVPEEQTAASTENSPEGIATSGLQEVKAVPEEKPKTATPQTSLTKNASPLPPPLSSIPAQPVVTARELTVPISDWLKDARQKGGRLKIFGTWRDQALSLGKAIEFDDFVQVAVGEHGWAARRKGGETYACAWPNLHLAPFKTKDLRAGHMVSLLEQLGNGGLGYRTLWLGETLRRDEVTHPQASICLHPYQLVLALNPEGKILKTTEWGSNTKKGPPADFFEGFNAVAASQDVCVVAKPGKPVEGWDITLGTRTTFPASTLNTVALDSTNQSVILLTSSGSPQVFSLPPRESTVKEQSIPPGLAPVISVKAGRTLYAAQRPDGTWRAWGNSPELIGLTERNGRMLDVDYDFQPGLSRIMLWIEPVSDAERRTPTIATPTPSPKPVQNEDDVAQRLSMLAAQFQTAYDRDILALHHTAVAELDGKYLAAVQRAMDAASSAGQLDEAVKLREEIKRIRDKQALPSYDFETLPESLKKLRFTYRDALTKLIVSRKSDSQPLYDRYEQLLADYQTELTQQKRLDEAVRVKKAREDLSHIRTQNAPPQIGTSPAPAPATQGIALFDGRTLNNWRIEGDKSAFSVTGGLIKAAHQKGSLISTIGPWKNFELNLKVMTEIKGNSGVWIHTARNPSDDKPPGVEVQICNNGIDTQKTGSLHGIKPLTNQLVSDGQWFSLKIIVQDKTIRVFLNGTQINEWTQPDGWRPPPNSPNASLGSGSIGLQSHSGIIWFKDIYIRSL</sequence>
<feature type="binding site" evidence="5">
    <location>
        <position position="78"/>
    </location>
    <ligand>
        <name>ATP</name>
        <dbReference type="ChEBI" id="CHEBI:30616"/>
    </ligand>
</feature>